<name>A0ABR5F4H1_9ACTN</name>
<proteinExistence type="predicted"/>
<keyword evidence="3" id="KW-1185">Reference proteome</keyword>
<dbReference type="EMBL" id="JWIO01000014">
    <property type="protein sequence ID" value="KLL11572.1"/>
    <property type="molecule type" value="Genomic_DNA"/>
</dbReference>
<feature type="region of interest" description="Disordered" evidence="1">
    <location>
        <begin position="1"/>
        <end position="61"/>
    </location>
</feature>
<evidence type="ECO:0000313" key="2">
    <source>
        <dbReference type="EMBL" id="KLL11572.1"/>
    </source>
</evidence>
<evidence type="ECO:0000256" key="1">
    <source>
        <dbReference type="SAM" id="MobiDB-lite"/>
    </source>
</evidence>
<organism evidence="2 3">
    <name type="scientific">Protofrankia coriariae</name>
    <dbReference type="NCBI Taxonomy" id="1562887"/>
    <lineage>
        <taxon>Bacteria</taxon>
        <taxon>Bacillati</taxon>
        <taxon>Actinomycetota</taxon>
        <taxon>Actinomycetes</taxon>
        <taxon>Frankiales</taxon>
        <taxon>Frankiaceae</taxon>
        <taxon>Protofrankia</taxon>
    </lineage>
</organism>
<reference evidence="2 3" key="1">
    <citation type="submission" date="2014-12" db="EMBL/GenBank/DDBJ databases">
        <title>Frankia sp. BMG5.1 draft genome.</title>
        <authorList>
            <person name="Gtari M."/>
            <person name="Ghodhbane-Gtari F."/>
            <person name="Nouioui I."/>
            <person name="Ktari A."/>
            <person name="Hezbri K."/>
            <person name="Mimouni W."/>
            <person name="Sbissi I."/>
            <person name="Ayari A."/>
            <person name="Yamanaka T."/>
            <person name="Normand P."/>
            <person name="Tisa L.S."/>
            <person name="Boudabous A."/>
        </authorList>
    </citation>
    <scope>NUCLEOTIDE SEQUENCE [LARGE SCALE GENOMIC DNA]</scope>
    <source>
        <strain evidence="2 3">BMG5.1</strain>
    </source>
</reference>
<sequence>MTDPSGYARGWWDGYGQGRDDEAAALPIPGGPPAEQDEETQRGTRAQHVPRDRQLYSRRNR</sequence>
<evidence type="ECO:0000313" key="3">
    <source>
        <dbReference type="Proteomes" id="UP000035425"/>
    </source>
</evidence>
<comment type="caution">
    <text evidence="2">The sequence shown here is derived from an EMBL/GenBank/DDBJ whole genome shotgun (WGS) entry which is preliminary data.</text>
</comment>
<gene>
    <name evidence="2" type="ORF">FrCorBMG51_11085</name>
</gene>
<dbReference type="Proteomes" id="UP000035425">
    <property type="component" value="Unassembled WGS sequence"/>
</dbReference>
<accession>A0ABR5F4H1</accession>
<protein>
    <submittedName>
        <fullName evidence="2">Uncharacterized protein</fullName>
    </submittedName>
</protein>
<dbReference type="RefSeq" id="WP_047222932.1">
    <property type="nucleotide sequence ID" value="NZ_JWIO01000014.1"/>
</dbReference>